<dbReference type="OrthoDB" id="9785687at2"/>
<gene>
    <name evidence="4" type="ORF">DLM86_31260</name>
</gene>
<keyword evidence="1" id="KW-0238">DNA-binding</keyword>
<reference evidence="4 5" key="1">
    <citation type="submission" date="2018-05" db="EMBL/GenBank/DDBJ databases">
        <title>Paenibacillus flagellatus sp. nov., isolated from selenium mineral soil.</title>
        <authorList>
            <person name="Dai X."/>
        </authorList>
    </citation>
    <scope>NUCLEOTIDE SEQUENCE [LARGE SCALE GENOMIC DNA]</scope>
    <source>
        <strain evidence="4 5">DXL2</strain>
    </source>
</reference>
<dbReference type="EMBL" id="QJVJ01000026">
    <property type="protein sequence ID" value="PYI49989.1"/>
    <property type="molecule type" value="Genomic_DNA"/>
</dbReference>
<sequence length="225" mass="25505">MRDLELKKLQRALSDKPGYESKYFSGEKKRGKQTGKPKISDKQRRIDHLSSKQRHELIRLHADLDRVMVANSKVSRSAANKQTKRDSKKGNNGNLGVDGIWSSVTFERYKKSCRTFLKFCFENFDSIRSLRDIRPKMVGAYVNDLKARNCSAKTISAYVSAIEKMAESSVKAGIKSHAGLVNSKHREMVPTARKAERRRGREGGTGYSLREAQVIIKQAGKHYSI</sequence>
<dbReference type="InterPro" id="IPR004107">
    <property type="entry name" value="Integrase_SAM-like_N"/>
</dbReference>
<dbReference type="AlphaFoldDB" id="A0A2V5JTZ7"/>
<name>A0A2V5JTZ7_9BACL</name>
<dbReference type="RefSeq" id="WP_110844123.1">
    <property type="nucleotide sequence ID" value="NZ_QJVJ01000026.1"/>
</dbReference>
<accession>A0A2V5JTZ7</accession>
<dbReference type="Pfam" id="PF02899">
    <property type="entry name" value="Phage_int_SAM_1"/>
    <property type="match status" value="1"/>
</dbReference>
<dbReference type="GO" id="GO:0003677">
    <property type="term" value="F:DNA binding"/>
    <property type="evidence" value="ECO:0007669"/>
    <property type="project" value="UniProtKB-KW"/>
</dbReference>
<evidence type="ECO:0000313" key="5">
    <source>
        <dbReference type="Proteomes" id="UP000247476"/>
    </source>
</evidence>
<evidence type="ECO:0000256" key="2">
    <source>
        <dbReference type="SAM" id="MobiDB-lite"/>
    </source>
</evidence>
<feature type="region of interest" description="Disordered" evidence="2">
    <location>
        <begin position="186"/>
        <end position="205"/>
    </location>
</feature>
<comment type="caution">
    <text evidence="4">The sequence shown here is derived from an EMBL/GenBank/DDBJ whole genome shotgun (WGS) entry which is preliminary data.</text>
</comment>
<feature type="region of interest" description="Disordered" evidence="2">
    <location>
        <begin position="73"/>
        <end position="94"/>
    </location>
</feature>
<protein>
    <recommendedName>
        <fullName evidence="3">Integrase SAM-like N-terminal domain-containing protein</fullName>
    </recommendedName>
</protein>
<organism evidence="4 5">
    <name type="scientific">Paenibacillus flagellatus</name>
    <dbReference type="NCBI Taxonomy" id="2211139"/>
    <lineage>
        <taxon>Bacteria</taxon>
        <taxon>Bacillati</taxon>
        <taxon>Bacillota</taxon>
        <taxon>Bacilli</taxon>
        <taxon>Bacillales</taxon>
        <taxon>Paenibacillaceae</taxon>
        <taxon>Paenibacillus</taxon>
    </lineage>
</organism>
<dbReference type="SUPFAM" id="SSF47823">
    <property type="entry name" value="lambda integrase-like, N-terminal domain"/>
    <property type="match status" value="1"/>
</dbReference>
<dbReference type="GO" id="GO:0015074">
    <property type="term" value="P:DNA integration"/>
    <property type="evidence" value="ECO:0007669"/>
    <property type="project" value="InterPro"/>
</dbReference>
<dbReference type="Proteomes" id="UP000247476">
    <property type="component" value="Unassembled WGS sequence"/>
</dbReference>
<proteinExistence type="predicted"/>
<evidence type="ECO:0000259" key="3">
    <source>
        <dbReference type="Pfam" id="PF02899"/>
    </source>
</evidence>
<evidence type="ECO:0000256" key="1">
    <source>
        <dbReference type="ARBA" id="ARBA00023125"/>
    </source>
</evidence>
<dbReference type="Gene3D" id="1.10.150.130">
    <property type="match status" value="1"/>
</dbReference>
<evidence type="ECO:0000313" key="4">
    <source>
        <dbReference type="EMBL" id="PYI49989.1"/>
    </source>
</evidence>
<feature type="region of interest" description="Disordered" evidence="2">
    <location>
        <begin position="14"/>
        <end position="45"/>
    </location>
</feature>
<feature type="domain" description="Integrase SAM-like N-terminal" evidence="3">
    <location>
        <begin position="102"/>
        <end position="164"/>
    </location>
</feature>
<keyword evidence="5" id="KW-1185">Reference proteome</keyword>
<dbReference type="InterPro" id="IPR010998">
    <property type="entry name" value="Integrase_recombinase_N"/>
</dbReference>